<evidence type="ECO:0000256" key="1">
    <source>
        <dbReference type="ARBA" id="ARBA00022527"/>
    </source>
</evidence>
<dbReference type="InterPro" id="IPR036890">
    <property type="entry name" value="HATPase_C_sf"/>
</dbReference>
<dbReference type="RefSeq" id="WP_054947293.1">
    <property type="nucleotide sequence ID" value="NZ_FVZE01000001.1"/>
</dbReference>
<accession>A0A1U6GU08</accession>
<keyword evidence="4" id="KW-1185">Reference proteome</keyword>
<dbReference type="InterPro" id="IPR003594">
    <property type="entry name" value="HATPase_dom"/>
</dbReference>
<evidence type="ECO:0000259" key="2">
    <source>
        <dbReference type="Pfam" id="PF13581"/>
    </source>
</evidence>
<organism evidence="3 4">
    <name type="scientific">Novosphingobium mathurense</name>
    <dbReference type="NCBI Taxonomy" id="428990"/>
    <lineage>
        <taxon>Bacteria</taxon>
        <taxon>Pseudomonadati</taxon>
        <taxon>Pseudomonadota</taxon>
        <taxon>Alphaproteobacteria</taxon>
        <taxon>Sphingomonadales</taxon>
        <taxon>Sphingomonadaceae</taxon>
        <taxon>Novosphingobium</taxon>
    </lineage>
</organism>
<dbReference type="CDD" id="cd16936">
    <property type="entry name" value="HATPase_RsbW-like"/>
    <property type="match status" value="1"/>
</dbReference>
<keyword evidence="3" id="KW-0418">Kinase</keyword>
<dbReference type="PANTHER" id="PTHR35526">
    <property type="entry name" value="ANTI-SIGMA-F FACTOR RSBW-RELATED"/>
    <property type="match status" value="1"/>
</dbReference>
<dbReference type="Pfam" id="PF13581">
    <property type="entry name" value="HATPase_c_2"/>
    <property type="match status" value="1"/>
</dbReference>
<dbReference type="Gene3D" id="3.30.565.10">
    <property type="entry name" value="Histidine kinase-like ATPase, C-terminal domain"/>
    <property type="match status" value="1"/>
</dbReference>
<dbReference type="EMBL" id="FVZE01000001">
    <property type="protein sequence ID" value="SLJ86948.1"/>
    <property type="molecule type" value="Genomic_DNA"/>
</dbReference>
<name>A0A1U6GU08_9SPHN</name>
<sequence length="139" mass="15669">MDCDYERTLANGRAGFPAFLEDIEAYLESVDLPVDVLTKVMIAFDELVSNILEHGKQQDTPRITACLNVRHEEITVDLIDDGKPFDPLTLEAPDTSLAVEEREIGGLGIHIVRRIMDRVEYAREGECNRLRFAKKLPLG</sequence>
<gene>
    <name evidence="3" type="ORF">SAMN06295987_101430</name>
</gene>
<dbReference type="Proteomes" id="UP000190989">
    <property type="component" value="Unassembled WGS sequence"/>
</dbReference>
<dbReference type="GO" id="GO:0004674">
    <property type="term" value="F:protein serine/threonine kinase activity"/>
    <property type="evidence" value="ECO:0007669"/>
    <property type="project" value="UniProtKB-KW"/>
</dbReference>
<keyword evidence="3" id="KW-0808">Transferase</keyword>
<keyword evidence="1" id="KW-0723">Serine/threonine-protein kinase</keyword>
<protein>
    <submittedName>
        <fullName evidence="3">Serine/threonine-protein kinase RsbW</fullName>
    </submittedName>
</protein>
<dbReference type="STRING" id="428990.SAMN06295987_101430"/>
<proteinExistence type="predicted"/>
<evidence type="ECO:0000313" key="3">
    <source>
        <dbReference type="EMBL" id="SLJ86948.1"/>
    </source>
</evidence>
<dbReference type="InterPro" id="IPR050267">
    <property type="entry name" value="Anti-sigma-factor_SerPK"/>
</dbReference>
<feature type="domain" description="Histidine kinase/HSP90-like ATPase" evidence="2">
    <location>
        <begin position="20"/>
        <end position="134"/>
    </location>
</feature>
<dbReference type="SUPFAM" id="SSF55874">
    <property type="entry name" value="ATPase domain of HSP90 chaperone/DNA topoisomerase II/histidine kinase"/>
    <property type="match status" value="1"/>
</dbReference>
<evidence type="ECO:0000313" key="4">
    <source>
        <dbReference type="Proteomes" id="UP000190989"/>
    </source>
</evidence>
<reference evidence="4" key="1">
    <citation type="submission" date="2017-02" db="EMBL/GenBank/DDBJ databases">
        <authorList>
            <person name="Varghese N."/>
            <person name="Submissions S."/>
        </authorList>
    </citation>
    <scope>NUCLEOTIDE SEQUENCE [LARGE SCALE GENOMIC DNA]</scope>
    <source>
        <strain evidence="4">SM117</strain>
    </source>
</reference>
<dbReference type="AlphaFoldDB" id="A0A1U6GU08"/>